<keyword evidence="1" id="KW-0472">Membrane</keyword>
<keyword evidence="1" id="KW-1133">Transmembrane helix</keyword>
<evidence type="ECO:0000313" key="2">
    <source>
        <dbReference type="EMBL" id="MDE5419845.1"/>
    </source>
</evidence>
<feature type="transmembrane region" description="Helical" evidence="1">
    <location>
        <begin position="54"/>
        <end position="74"/>
    </location>
</feature>
<dbReference type="Pfam" id="PF09527">
    <property type="entry name" value="ATPase_gene1"/>
    <property type="match status" value="1"/>
</dbReference>
<gene>
    <name evidence="2" type="ORF">L3049_17785</name>
</gene>
<organism evidence="2 3">
    <name type="scientific">Paralabilibaculum antarcticum</name>
    <dbReference type="NCBI Taxonomy" id="2912572"/>
    <lineage>
        <taxon>Bacteria</taxon>
        <taxon>Pseudomonadati</taxon>
        <taxon>Bacteroidota</taxon>
        <taxon>Bacteroidia</taxon>
        <taxon>Marinilabiliales</taxon>
        <taxon>Marinifilaceae</taxon>
        <taxon>Paralabilibaculum</taxon>
    </lineage>
</organism>
<name>A0ABT5VWN9_9BACT</name>
<comment type="caution">
    <text evidence="2">The sequence shown here is derived from an EMBL/GenBank/DDBJ whole genome shotgun (WGS) entry which is preliminary data.</text>
</comment>
<dbReference type="RefSeq" id="WP_275111177.1">
    <property type="nucleotide sequence ID" value="NZ_JAKJSC010000006.1"/>
</dbReference>
<sequence length="81" mass="9315">MKKNKKDRIDTFGKRKKQVGSIAKYSGLAFQMIIIILLVLYGGMKLDEFLEREFPLFTIIGAFLGVVLSLYFALKDLLRNK</sequence>
<protein>
    <submittedName>
        <fullName evidence="2">AtpZ/AtpI family protein</fullName>
    </submittedName>
</protein>
<evidence type="ECO:0000256" key="1">
    <source>
        <dbReference type="SAM" id="Phobius"/>
    </source>
</evidence>
<feature type="transmembrane region" description="Helical" evidence="1">
    <location>
        <begin position="21"/>
        <end position="42"/>
    </location>
</feature>
<keyword evidence="1" id="KW-0812">Transmembrane</keyword>
<dbReference type="InterPro" id="IPR032820">
    <property type="entry name" value="ATPase_put"/>
</dbReference>
<evidence type="ECO:0000313" key="3">
    <source>
        <dbReference type="Proteomes" id="UP001528920"/>
    </source>
</evidence>
<dbReference type="Proteomes" id="UP001528920">
    <property type="component" value="Unassembled WGS sequence"/>
</dbReference>
<dbReference type="EMBL" id="JAKJSC010000006">
    <property type="protein sequence ID" value="MDE5419845.1"/>
    <property type="molecule type" value="Genomic_DNA"/>
</dbReference>
<keyword evidence="3" id="KW-1185">Reference proteome</keyword>
<reference evidence="2 3" key="1">
    <citation type="submission" date="2022-01" db="EMBL/GenBank/DDBJ databases">
        <title>Labilibaculum sp. nov, a marine bacterium isolated from Antarctica.</title>
        <authorList>
            <person name="Dai W."/>
        </authorList>
    </citation>
    <scope>NUCLEOTIDE SEQUENCE [LARGE SCALE GENOMIC DNA]</scope>
    <source>
        <strain evidence="2 3">DW002</strain>
    </source>
</reference>
<accession>A0ABT5VWN9</accession>
<proteinExistence type="predicted"/>